<accession>A0ACB8C5R1</accession>
<proteinExistence type="predicted"/>
<dbReference type="EMBL" id="CM023478">
    <property type="protein sequence ID" value="KAH7934150.1"/>
    <property type="molecule type" value="Genomic_DNA"/>
</dbReference>
<keyword evidence="2" id="KW-1185">Reference proteome</keyword>
<organism evidence="1 2">
    <name type="scientific">Dermacentor silvarum</name>
    <name type="common">Tick</name>
    <dbReference type="NCBI Taxonomy" id="543639"/>
    <lineage>
        <taxon>Eukaryota</taxon>
        <taxon>Metazoa</taxon>
        <taxon>Ecdysozoa</taxon>
        <taxon>Arthropoda</taxon>
        <taxon>Chelicerata</taxon>
        <taxon>Arachnida</taxon>
        <taxon>Acari</taxon>
        <taxon>Parasitiformes</taxon>
        <taxon>Ixodida</taxon>
        <taxon>Ixodoidea</taxon>
        <taxon>Ixodidae</taxon>
        <taxon>Rhipicephalinae</taxon>
        <taxon>Dermacentor</taxon>
    </lineage>
</organism>
<dbReference type="Proteomes" id="UP000821865">
    <property type="component" value="Chromosome 9"/>
</dbReference>
<protein>
    <submittedName>
        <fullName evidence="1">Uncharacterized protein</fullName>
    </submittedName>
</protein>
<sequence length="380" mass="42555">MIRNFKAYRHLLRFFGCFFIQDLTENAYPRARVTWWTSYTLYSLAWFSSTVYIESEYIAAAVYDIMSGELVASVMAFLRMTVVTNIVINIVSMTLGTRRLLEFFRNCARYEKSAKFRSPTARESRKSRWHIRLIRTVGLAAVFMAYGTILRVYYGPGGIRAQWSALSKAVGVASLAVSMFYRWLMYITLSSTCEVLVLYVRHQRAVFEECCRKDATTSSGIVAAMATTGPKPSPPWMVESVRVNLSRIRELKASINDIWGLALAVSAMTTLLMKCAALHKVINSGGHGIVTLLMSLQAIHSTTRFCELAFTSQSLYDAVLFLHDSIDPDEMCLSGAAFFRLGKPLIISMMGAVITYTVILTQTGQQFSQHANANVTSTAP</sequence>
<reference evidence="1" key="1">
    <citation type="submission" date="2020-05" db="EMBL/GenBank/DDBJ databases">
        <title>Large-scale comparative analyses of tick genomes elucidate their genetic diversity and vector capacities.</title>
        <authorList>
            <person name="Jia N."/>
            <person name="Wang J."/>
            <person name="Shi W."/>
            <person name="Du L."/>
            <person name="Sun Y."/>
            <person name="Zhan W."/>
            <person name="Jiang J."/>
            <person name="Wang Q."/>
            <person name="Zhang B."/>
            <person name="Ji P."/>
            <person name="Sakyi L.B."/>
            <person name="Cui X."/>
            <person name="Yuan T."/>
            <person name="Jiang B."/>
            <person name="Yang W."/>
            <person name="Lam T.T.-Y."/>
            <person name="Chang Q."/>
            <person name="Ding S."/>
            <person name="Wang X."/>
            <person name="Zhu J."/>
            <person name="Ruan X."/>
            <person name="Zhao L."/>
            <person name="Wei J."/>
            <person name="Que T."/>
            <person name="Du C."/>
            <person name="Cheng J."/>
            <person name="Dai P."/>
            <person name="Han X."/>
            <person name="Huang E."/>
            <person name="Gao Y."/>
            <person name="Liu J."/>
            <person name="Shao H."/>
            <person name="Ye R."/>
            <person name="Li L."/>
            <person name="Wei W."/>
            <person name="Wang X."/>
            <person name="Wang C."/>
            <person name="Yang T."/>
            <person name="Huo Q."/>
            <person name="Li W."/>
            <person name="Guo W."/>
            <person name="Chen H."/>
            <person name="Zhou L."/>
            <person name="Ni X."/>
            <person name="Tian J."/>
            <person name="Zhou Y."/>
            <person name="Sheng Y."/>
            <person name="Liu T."/>
            <person name="Pan Y."/>
            <person name="Xia L."/>
            <person name="Li J."/>
            <person name="Zhao F."/>
            <person name="Cao W."/>
        </authorList>
    </citation>
    <scope>NUCLEOTIDE SEQUENCE</scope>
    <source>
        <strain evidence="1">Dsil-2018</strain>
    </source>
</reference>
<name>A0ACB8C5R1_DERSI</name>
<comment type="caution">
    <text evidence="1">The sequence shown here is derived from an EMBL/GenBank/DDBJ whole genome shotgun (WGS) entry which is preliminary data.</text>
</comment>
<evidence type="ECO:0000313" key="1">
    <source>
        <dbReference type="EMBL" id="KAH7934150.1"/>
    </source>
</evidence>
<gene>
    <name evidence="1" type="ORF">HPB49_021912</name>
</gene>
<evidence type="ECO:0000313" key="2">
    <source>
        <dbReference type="Proteomes" id="UP000821865"/>
    </source>
</evidence>